<feature type="compositionally biased region" description="Polar residues" evidence="1">
    <location>
        <begin position="145"/>
        <end position="177"/>
    </location>
</feature>
<feature type="compositionally biased region" description="Polar residues" evidence="1">
    <location>
        <begin position="32"/>
        <end position="48"/>
    </location>
</feature>
<feature type="compositionally biased region" description="Polar residues" evidence="1">
    <location>
        <begin position="240"/>
        <end position="250"/>
    </location>
</feature>
<reference evidence="2 3" key="1">
    <citation type="journal article" date="2024" name="bioRxiv">
        <title>A reference genome for Trichogramma kaykai: A tiny desert-dwelling parasitoid wasp with competing sex-ratio distorters.</title>
        <authorList>
            <person name="Culotta J."/>
            <person name="Lindsey A.R."/>
        </authorList>
    </citation>
    <scope>NUCLEOTIDE SEQUENCE [LARGE SCALE GENOMIC DNA]</scope>
    <source>
        <strain evidence="2 3">KSX58</strain>
    </source>
</reference>
<proteinExistence type="predicted"/>
<organism evidence="2 3">
    <name type="scientific">Trichogramma kaykai</name>
    <dbReference type="NCBI Taxonomy" id="54128"/>
    <lineage>
        <taxon>Eukaryota</taxon>
        <taxon>Metazoa</taxon>
        <taxon>Ecdysozoa</taxon>
        <taxon>Arthropoda</taxon>
        <taxon>Hexapoda</taxon>
        <taxon>Insecta</taxon>
        <taxon>Pterygota</taxon>
        <taxon>Neoptera</taxon>
        <taxon>Endopterygota</taxon>
        <taxon>Hymenoptera</taxon>
        <taxon>Apocrita</taxon>
        <taxon>Proctotrupomorpha</taxon>
        <taxon>Chalcidoidea</taxon>
        <taxon>Trichogrammatidae</taxon>
        <taxon>Trichogramma</taxon>
    </lineage>
</organism>
<protein>
    <submittedName>
        <fullName evidence="2">Uncharacterized protein</fullName>
    </submittedName>
</protein>
<comment type="caution">
    <text evidence="2">The sequence shown here is derived from an EMBL/GenBank/DDBJ whole genome shotgun (WGS) entry which is preliminary data.</text>
</comment>
<name>A0ABD2W9X8_9HYME</name>
<evidence type="ECO:0000313" key="2">
    <source>
        <dbReference type="EMBL" id="KAL3389653.1"/>
    </source>
</evidence>
<feature type="region of interest" description="Disordered" evidence="1">
    <location>
        <begin position="134"/>
        <end position="182"/>
    </location>
</feature>
<feature type="region of interest" description="Disordered" evidence="1">
    <location>
        <begin position="235"/>
        <end position="258"/>
    </location>
</feature>
<dbReference type="AlphaFoldDB" id="A0ABD2W9X8"/>
<dbReference type="EMBL" id="JBJJXI010000123">
    <property type="protein sequence ID" value="KAL3389653.1"/>
    <property type="molecule type" value="Genomic_DNA"/>
</dbReference>
<dbReference type="Proteomes" id="UP001627154">
    <property type="component" value="Unassembled WGS sequence"/>
</dbReference>
<gene>
    <name evidence="2" type="ORF">TKK_015842</name>
</gene>
<evidence type="ECO:0000313" key="3">
    <source>
        <dbReference type="Proteomes" id="UP001627154"/>
    </source>
</evidence>
<accession>A0ABD2W9X8</accession>
<feature type="region of interest" description="Disordered" evidence="1">
    <location>
        <begin position="1"/>
        <end position="48"/>
    </location>
</feature>
<sequence length="280" mass="31304">MPRKPSRKHHRAAASCEEDSPLLGVLNPVAPTENQQSLEETGLNNEQQQIKNRPQQQVGNLEELALGSSLQQERIMNNPLGNWEEFARALLNTRPAVPQFHGLDFEDPKKRKLQRSRFIFGTLRRMSITATQVTRGYQRDDTASGGETVTKQPRQVTWQRKASDPLSQMSIEKSSSGPVRVESGGLVSEVALDESEDHRRRINALGCQRSVPKSRTMLIVSKEVLSHLTNSVAAEEARTSTRQHPSQPLSTLGKACSSLKLQREGPRRYYRSNLASSSSK</sequence>
<evidence type="ECO:0000256" key="1">
    <source>
        <dbReference type="SAM" id="MobiDB-lite"/>
    </source>
</evidence>
<keyword evidence="3" id="KW-1185">Reference proteome</keyword>
<feature type="compositionally biased region" description="Basic residues" evidence="1">
    <location>
        <begin position="1"/>
        <end position="12"/>
    </location>
</feature>